<dbReference type="InterPro" id="IPR025540">
    <property type="entry name" value="FlK"/>
</dbReference>
<dbReference type="Gene3D" id="3.10.129.10">
    <property type="entry name" value="Hotdog Thioesterase"/>
    <property type="match status" value="1"/>
</dbReference>
<dbReference type="PANTHER" id="PTHR36934:SF1">
    <property type="entry name" value="THIOESTERASE DOMAIN-CONTAINING PROTEIN"/>
    <property type="match status" value="1"/>
</dbReference>
<sequence length="139" mass="14508">MQIWKGPAGQQLLTRPVQVGEHTHRSFEVGPNMVTDHVPGAPSVLSTPALIALMEDTAADILRPHFLPGAASVGTWIGVRHTAPALVGEQVEVHATVAEIAGRRVTFDVAAQVAGRQIGDGQVTQTLIRGTAPDPGTTG</sequence>
<dbReference type="InterPro" id="IPR054485">
    <property type="entry name" value="FlK-like_dom"/>
</dbReference>
<dbReference type="Pfam" id="PF22636">
    <property type="entry name" value="FlK"/>
    <property type="match status" value="1"/>
</dbReference>
<organism evidence="2 3">
    <name type="scientific">Micromonospora sonneratiae</name>
    <dbReference type="NCBI Taxonomy" id="1184706"/>
    <lineage>
        <taxon>Bacteria</taxon>
        <taxon>Bacillati</taxon>
        <taxon>Actinomycetota</taxon>
        <taxon>Actinomycetes</taxon>
        <taxon>Micromonosporales</taxon>
        <taxon>Micromonosporaceae</taxon>
        <taxon>Micromonospora</taxon>
    </lineage>
</organism>
<dbReference type="PANTHER" id="PTHR36934">
    <property type="entry name" value="BLR0278 PROTEIN"/>
    <property type="match status" value="1"/>
</dbReference>
<dbReference type="CDD" id="cd03440">
    <property type="entry name" value="hot_dog"/>
    <property type="match status" value="1"/>
</dbReference>
<evidence type="ECO:0000259" key="1">
    <source>
        <dbReference type="Pfam" id="PF22636"/>
    </source>
</evidence>
<name>A0ABW3Y6Q4_9ACTN</name>
<evidence type="ECO:0000313" key="2">
    <source>
        <dbReference type="EMBL" id="MFD1319605.1"/>
    </source>
</evidence>
<dbReference type="SUPFAM" id="SSF54637">
    <property type="entry name" value="Thioesterase/thiol ester dehydrase-isomerase"/>
    <property type="match status" value="1"/>
</dbReference>
<dbReference type="Proteomes" id="UP001597260">
    <property type="component" value="Unassembled WGS sequence"/>
</dbReference>
<comment type="caution">
    <text evidence="2">The sequence shown here is derived from an EMBL/GenBank/DDBJ whole genome shotgun (WGS) entry which is preliminary data.</text>
</comment>
<dbReference type="RefSeq" id="WP_377565642.1">
    <property type="nucleotide sequence ID" value="NZ_JBHTMP010000001.1"/>
</dbReference>
<dbReference type="InterPro" id="IPR029069">
    <property type="entry name" value="HotDog_dom_sf"/>
</dbReference>
<keyword evidence="3" id="KW-1185">Reference proteome</keyword>
<feature type="domain" description="Fluoroacetyl-CoA-specific thioesterase-like" evidence="1">
    <location>
        <begin position="30"/>
        <end position="128"/>
    </location>
</feature>
<reference evidence="3" key="1">
    <citation type="journal article" date="2019" name="Int. J. Syst. Evol. Microbiol.">
        <title>The Global Catalogue of Microorganisms (GCM) 10K type strain sequencing project: providing services to taxonomists for standard genome sequencing and annotation.</title>
        <authorList>
            <consortium name="The Broad Institute Genomics Platform"/>
            <consortium name="The Broad Institute Genome Sequencing Center for Infectious Disease"/>
            <person name="Wu L."/>
            <person name="Ma J."/>
        </authorList>
    </citation>
    <scope>NUCLEOTIDE SEQUENCE [LARGE SCALE GENOMIC DNA]</scope>
    <source>
        <strain evidence="3">JCM 31037</strain>
    </source>
</reference>
<accession>A0ABW3Y6Q4</accession>
<evidence type="ECO:0000313" key="3">
    <source>
        <dbReference type="Proteomes" id="UP001597260"/>
    </source>
</evidence>
<dbReference type="EMBL" id="JBHTMP010000001">
    <property type="protein sequence ID" value="MFD1319605.1"/>
    <property type="molecule type" value="Genomic_DNA"/>
</dbReference>
<proteinExistence type="predicted"/>
<gene>
    <name evidence="2" type="ORF">ACFQ4H_00725</name>
</gene>
<protein>
    <submittedName>
        <fullName evidence="2">Thioesterase family protein</fullName>
    </submittedName>
</protein>